<evidence type="ECO:0000256" key="3">
    <source>
        <dbReference type="ARBA" id="ARBA00022705"/>
    </source>
</evidence>
<dbReference type="NCBIfam" id="NF006592">
    <property type="entry name" value="PRK09125.1"/>
    <property type="match status" value="1"/>
</dbReference>
<feature type="domain" description="ATP-dependent DNA ligase family profile" evidence="8">
    <location>
        <begin position="129"/>
        <end position="231"/>
    </location>
</feature>
<keyword evidence="3" id="KW-0235">DNA replication</keyword>
<dbReference type="InterPro" id="IPR029319">
    <property type="entry name" value="DNA_ligase_OB"/>
</dbReference>
<dbReference type="SUPFAM" id="SSF56091">
    <property type="entry name" value="DNA ligase/mRNA capping enzyme, catalytic domain"/>
    <property type="match status" value="1"/>
</dbReference>
<dbReference type="EMBL" id="BSSU01000011">
    <property type="protein sequence ID" value="GLX82820.1"/>
    <property type="molecule type" value="Genomic_DNA"/>
</dbReference>
<dbReference type="Proteomes" id="UP001157133">
    <property type="component" value="Unassembled WGS sequence"/>
</dbReference>
<dbReference type="PROSITE" id="PS50160">
    <property type="entry name" value="DNA_LIGASE_A3"/>
    <property type="match status" value="1"/>
</dbReference>
<evidence type="ECO:0000256" key="5">
    <source>
        <dbReference type="ARBA" id="ARBA00023204"/>
    </source>
</evidence>
<dbReference type="CDD" id="cd08041">
    <property type="entry name" value="OBF_kDNA_ligase_like"/>
    <property type="match status" value="1"/>
</dbReference>
<evidence type="ECO:0000313" key="10">
    <source>
        <dbReference type="Proteomes" id="UP001157133"/>
    </source>
</evidence>
<dbReference type="PANTHER" id="PTHR47810:SF1">
    <property type="entry name" value="DNA LIGASE B"/>
    <property type="match status" value="1"/>
</dbReference>
<reference evidence="9 10" key="1">
    <citation type="submission" date="2023-03" db="EMBL/GenBank/DDBJ databases">
        <title>Draft genome sequence of Thalassotalea eurytherma JCM 18482T.</title>
        <authorList>
            <person name="Sawabe T."/>
        </authorList>
    </citation>
    <scope>NUCLEOTIDE SEQUENCE [LARGE SCALE GENOMIC DNA]</scope>
    <source>
        <strain evidence="9 10">JCM 18482</strain>
    </source>
</reference>
<keyword evidence="7" id="KW-0732">Signal</keyword>
<keyword evidence="10" id="KW-1185">Reference proteome</keyword>
<keyword evidence="4" id="KW-0227">DNA damage</keyword>
<dbReference type="PANTHER" id="PTHR47810">
    <property type="entry name" value="DNA LIGASE"/>
    <property type="match status" value="1"/>
</dbReference>
<dbReference type="GO" id="GO:0016874">
    <property type="term" value="F:ligase activity"/>
    <property type="evidence" value="ECO:0007669"/>
    <property type="project" value="UniProtKB-KW"/>
</dbReference>
<name>A0ABQ6H6J9_9GAMM</name>
<dbReference type="Gene3D" id="3.30.470.30">
    <property type="entry name" value="DNA ligase/mRNA capping enzyme"/>
    <property type="match status" value="1"/>
</dbReference>
<dbReference type="CDD" id="cd07896">
    <property type="entry name" value="Adenylation_kDNA_ligase_like"/>
    <property type="match status" value="1"/>
</dbReference>
<evidence type="ECO:0000256" key="1">
    <source>
        <dbReference type="ARBA" id="ARBA00001968"/>
    </source>
</evidence>
<evidence type="ECO:0000256" key="7">
    <source>
        <dbReference type="SAM" id="SignalP"/>
    </source>
</evidence>
<comment type="caution">
    <text evidence="9">The sequence shown here is derived from an EMBL/GenBank/DDBJ whole genome shotgun (WGS) entry which is preliminary data.</text>
</comment>
<keyword evidence="5" id="KW-0234">DNA repair</keyword>
<comment type="catalytic activity">
    <reaction evidence="6">
        <text>ATP + (deoxyribonucleotide)n-3'-hydroxyl + 5'-phospho-(deoxyribonucleotide)m = (deoxyribonucleotide)n+m + AMP + diphosphate.</text>
        <dbReference type="EC" id="6.5.1.1"/>
    </reaction>
</comment>
<feature type="chain" id="PRO_5047008517" evidence="7">
    <location>
        <begin position="25"/>
        <end position="282"/>
    </location>
</feature>
<evidence type="ECO:0000256" key="4">
    <source>
        <dbReference type="ARBA" id="ARBA00022763"/>
    </source>
</evidence>
<dbReference type="Gene3D" id="3.30.1490.70">
    <property type="match status" value="1"/>
</dbReference>
<sequence length="282" mass="32241">MKTKSISYWLLFAFVIFAASRAQSNTMPLQHGKALTDQHIDINQYYISEKLDGVRGYWDGLHLYTRQGNIINVPESFTKNWPNTALDGELWSKRNHFDHISGCVRRNKAQACWQSINFHIFDLPKHQGPFHERVVVMNSLCQTLRQTTIQCVQQLKLLNITQLNHLLDQVIAQQGEGLMLHHQDALYQAKRVNHLLKLKPSYFDTATVVDHVEGKGKYTGMLGSLTVETKTGIRFKIGTGFTDEQRRNPPVVGSKIEYKYLGKTAKGVPRFASFIKEINQGN</sequence>
<dbReference type="Pfam" id="PF01068">
    <property type="entry name" value="DNA_ligase_A_M"/>
    <property type="match status" value="1"/>
</dbReference>
<dbReference type="Gene3D" id="2.40.50.140">
    <property type="entry name" value="Nucleic acid-binding proteins"/>
    <property type="match status" value="1"/>
</dbReference>
<feature type="signal peptide" evidence="7">
    <location>
        <begin position="1"/>
        <end position="24"/>
    </location>
</feature>
<dbReference type="Pfam" id="PF14743">
    <property type="entry name" value="DNA_ligase_OB_2"/>
    <property type="match status" value="1"/>
</dbReference>
<organism evidence="9 10">
    <name type="scientific">Thalassotalea eurytherma</name>
    <dbReference type="NCBI Taxonomy" id="1144278"/>
    <lineage>
        <taxon>Bacteria</taxon>
        <taxon>Pseudomonadati</taxon>
        <taxon>Pseudomonadota</taxon>
        <taxon>Gammaproteobacteria</taxon>
        <taxon>Alteromonadales</taxon>
        <taxon>Colwelliaceae</taxon>
        <taxon>Thalassotalea</taxon>
    </lineage>
</organism>
<evidence type="ECO:0000259" key="8">
    <source>
        <dbReference type="PROSITE" id="PS50160"/>
    </source>
</evidence>
<comment type="cofactor">
    <cofactor evidence="1">
        <name>a divalent metal cation</name>
        <dbReference type="ChEBI" id="CHEBI:60240"/>
    </cofactor>
</comment>
<evidence type="ECO:0000256" key="6">
    <source>
        <dbReference type="ARBA" id="ARBA00034003"/>
    </source>
</evidence>
<gene>
    <name evidence="9" type="ORF">theurythT_22720</name>
</gene>
<dbReference type="InterPro" id="IPR012340">
    <property type="entry name" value="NA-bd_OB-fold"/>
</dbReference>
<dbReference type="InterPro" id="IPR012310">
    <property type="entry name" value="DNA_ligase_ATP-dep_cent"/>
</dbReference>
<evidence type="ECO:0000256" key="2">
    <source>
        <dbReference type="ARBA" id="ARBA00022598"/>
    </source>
</evidence>
<proteinExistence type="predicted"/>
<protein>
    <submittedName>
        <fullName evidence="9">ATP-dependent DNA ligase</fullName>
    </submittedName>
</protein>
<dbReference type="RefSeq" id="WP_284208202.1">
    <property type="nucleotide sequence ID" value="NZ_BSSU01000011.1"/>
</dbReference>
<evidence type="ECO:0000313" key="9">
    <source>
        <dbReference type="EMBL" id="GLX82820.1"/>
    </source>
</evidence>
<keyword evidence="2 9" id="KW-0436">Ligase</keyword>
<dbReference type="InterPro" id="IPR050326">
    <property type="entry name" value="NAD_dep_DNA_ligaseB"/>
</dbReference>
<accession>A0ABQ6H6J9</accession>
<dbReference type="SUPFAM" id="SSF50249">
    <property type="entry name" value="Nucleic acid-binding proteins"/>
    <property type="match status" value="1"/>
</dbReference>